<keyword evidence="8" id="KW-0375">Hydrogen ion transport</keyword>
<evidence type="ECO:0000256" key="2">
    <source>
        <dbReference type="ARBA" id="ARBA00005712"/>
    </source>
</evidence>
<evidence type="ECO:0000256" key="4">
    <source>
        <dbReference type="ARBA" id="ARBA00023065"/>
    </source>
</evidence>
<proteinExistence type="inferred from homology"/>
<keyword evidence="7 8" id="KW-0066">ATP synthesis</keyword>
<evidence type="ECO:0000313" key="13">
    <source>
        <dbReference type="Proteomes" id="UP001250214"/>
    </source>
</evidence>
<gene>
    <name evidence="8" type="primary">atpC</name>
    <name evidence="12" type="ORF">RIF23_09210</name>
</gene>
<dbReference type="HAMAP" id="MF_00530">
    <property type="entry name" value="ATP_synth_epsil_bac"/>
    <property type="match status" value="1"/>
</dbReference>
<comment type="subcellular location">
    <subcellularLocation>
        <location evidence="1 8">Cell membrane</location>
        <topology evidence="1 8">Peripheral membrane protein</topology>
    </subcellularLocation>
</comment>
<evidence type="ECO:0000256" key="5">
    <source>
        <dbReference type="ARBA" id="ARBA00023136"/>
    </source>
</evidence>
<keyword evidence="5 8" id="KW-0472">Membrane</keyword>
<dbReference type="InterPro" id="IPR020546">
    <property type="entry name" value="ATP_synth_F1_dsu/esu_N"/>
</dbReference>
<dbReference type="CDD" id="cd12152">
    <property type="entry name" value="F1-ATPase_delta"/>
    <property type="match status" value="1"/>
</dbReference>
<evidence type="ECO:0000256" key="10">
    <source>
        <dbReference type="SAM" id="MobiDB-lite"/>
    </source>
</evidence>
<dbReference type="NCBIfam" id="NF009977">
    <property type="entry name" value="PRK13442.1"/>
    <property type="match status" value="1"/>
</dbReference>
<dbReference type="EMBL" id="JAVLVT010000003">
    <property type="protein sequence ID" value="MDS1270472.1"/>
    <property type="molecule type" value="Genomic_DNA"/>
</dbReference>
<reference evidence="13" key="1">
    <citation type="submission" date="2023-07" db="EMBL/GenBank/DDBJ databases">
        <title>Novel species in the genus Lipingzhangella isolated from Sambhar Salt Lake.</title>
        <authorList>
            <person name="Jiya N."/>
            <person name="Kajale S."/>
            <person name="Sharma A."/>
        </authorList>
    </citation>
    <scope>NUCLEOTIDE SEQUENCE [LARGE SCALE GENOMIC DNA]</scope>
    <source>
        <strain evidence="13">LS1_29</strain>
    </source>
</reference>
<dbReference type="RefSeq" id="WP_310911977.1">
    <property type="nucleotide sequence ID" value="NZ_JAVLVT010000003.1"/>
</dbReference>
<evidence type="ECO:0000256" key="8">
    <source>
        <dbReference type="HAMAP-Rule" id="MF_00530"/>
    </source>
</evidence>
<comment type="caution">
    <text evidence="12">The sequence shown here is derived from an EMBL/GenBank/DDBJ whole genome shotgun (WGS) entry which is preliminary data.</text>
</comment>
<feature type="domain" description="ATP synthase F1 complex delta/epsilon subunit N-terminal" evidence="11">
    <location>
        <begin position="9"/>
        <end position="91"/>
    </location>
</feature>
<keyword evidence="13" id="KW-1185">Reference proteome</keyword>
<dbReference type="Proteomes" id="UP001250214">
    <property type="component" value="Unassembled WGS sequence"/>
</dbReference>
<dbReference type="Pfam" id="PF02823">
    <property type="entry name" value="ATP-synt_DE_N"/>
    <property type="match status" value="1"/>
</dbReference>
<organism evidence="12 13">
    <name type="scientific">Lipingzhangella rawalii</name>
    <dbReference type="NCBI Taxonomy" id="2055835"/>
    <lineage>
        <taxon>Bacteria</taxon>
        <taxon>Bacillati</taxon>
        <taxon>Actinomycetota</taxon>
        <taxon>Actinomycetes</taxon>
        <taxon>Streptosporangiales</taxon>
        <taxon>Nocardiopsidaceae</taxon>
        <taxon>Lipingzhangella</taxon>
    </lineage>
</organism>
<dbReference type="InterPro" id="IPR001469">
    <property type="entry name" value="ATP_synth_F1_dsu/esu"/>
</dbReference>
<name>A0ABU2H586_9ACTN</name>
<comment type="subunit">
    <text evidence="8 9">F-type ATPases have 2 components, CF(1) - the catalytic core - and CF(0) - the membrane proton channel. CF(1) has five subunits: alpha(3), beta(3), gamma(1), delta(1), epsilon(1). CF(0) has three main subunits: a, b and c.</text>
</comment>
<keyword evidence="8" id="KW-1003">Cell membrane</keyword>
<accession>A0ABU2H586</accession>
<keyword evidence="3 8" id="KW-0813">Transport</keyword>
<evidence type="ECO:0000256" key="6">
    <source>
        <dbReference type="ARBA" id="ARBA00023196"/>
    </source>
</evidence>
<sequence length="137" mass="14626">MATEEPSTLQVEIVSPERELWAGSGEMVIARTVDGEIGIQPGHIPTLAVLAPSGVVRVLMGRESGEVTVFVHSGFLSVSEDNRVSVMAEVAEMGEEIDTERARRALEESSSAGLSDPEELARADRARGRLRAAGELV</sequence>
<dbReference type="SUPFAM" id="SSF51344">
    <property type="entry name" value="Epsilon subunit of F1F0-ATP synthase N-terminal domain"/>
    <property type="match status" value="1"/>
</dbReference>
<comment type="similarity">
    <text evidence="2 8 9">Belongs to the ATPase epsilon chain family.</text>
</comment>
<dbReference type="PANTHER" id="PTHR13822:SF10">
    <property type="entry name" value="ATP SYNTHASE EPSILON CHAIN, CHLOROPLASTIC"/>
    <property type="match status" value="1"/>
</dbReference>
<evidence type="ECO:0000256" key="3">
    <source>
        <dbReference type="ARBA" id="ARBA00022448"/>
    </source>
</evidence>
<evidence type="ECO:0000256" key="1">
    <source>
        <dbReference type="ARBA" id="ARBA00004202"/>
    </source>
</evidence>
<keyword evidence="4 8" id="KW-0406">Ion transport</keyword>
<dbReference type="PANTHER" id="PTHR13822">
    <property type="entry name" value="ATP SYNTHASE DELTA/EPSILON CHAIN"/>
    <property type="match status" value="1"/>
</dbReference>
<dbReference type="InterPro" id="IPR036771">
    <property type="entry name" value="ATPsynth_dsu/esu_N"/>
</dbReference>
<feature type="region of interest" description="Disordered" evidence="10">
    <location>
        <begin position="99"/>
        <end position="121"/>
    </location>
</feature>
<protein>
    <recommendedName>
        <fullName evidence="8">ATP synthase epsilon chain</fullName>
    </recommendedName>
    <alternativeName>
        <fullName evidence="8">ATP synthase F1 sector epsilon subunit</fullName>
    </alternativeName>
    <alternativeName>
        <fullName evidence="8">F-ATPase epsilon subunit</fullName>
    </alternativeName>
</protein>
<evidence type="ECO:0000259" key="11">
    <source>
        <dbReference type="Pfam" id="PF02823"/>
    </source>
</evidence>
<evidence type="ECO:0000256" key="9">
    <source>
        <dbReference type="RuleBase" id="RU003656"/>
    </source>
</evidence>
<comment type="function">
    <text evidence="8">Produces ATP from ADP in the presence of a proton gradient across the membrane.</text>
</comment>
<evidence type="ECO:0000313" key="12">
    <source>
        <dbReference type="EMBL" id="MDS1270472.1"/>
    </source>
</evidence>
<keyword evidence="6 8" id="KW-0139">CF(1)</keyword>
<dbReference type="NCBIfam" id="TIGR01216">
    <property type="entry name" value="ATP_synt_epsi"/>
    <property type="match status" value="1"/>
</dbReference>
<evidence type="ECO:0000256" key="7">
    <source>
        <dbReference type="ARBA" id="ARBA00023310"/>
    </source>
</evidence>
<dbReference type="Gene3D" id="2.60.15.10">
    <property type="entry name" value="F0F1 ATP synthase delta/epsilon subunit, N-terminal"/>
    <property type="match status" value="1"/>
</dbReference>